<keyword evidence="1" id="KW-0472">Membrane</keyword>
<proteinExistence type="predicted"/>
<dbReference type="eggNOG" id="ENOG5033C3I">
    <property type="taxonomic scope" value="Bacteria"/>
</dbReference>
<dbReference type="OrthoDB" id="5824172at2"/>
<keyword evidence="3" id="KW-1185">Reference proteome</keyword>
<name>A8GYJ5_SHEPA</name>
<organism evidence="2 3">
    <name type="scientific">Shewanella pealeana (strain ATCC 700345 / ANG-SQ1)</name>
    <dbReference type="NCBI Taxonomy" id="398579"/>
    <lineage>
        <taxon>Bacteria</taxon>
        <taxon>Pseudomonadati</taxon>
        <taxon>Pseudomonadota</taxon>
        <taxon>Gammaproteobacteria</taxon>
        <taxon>Alteromonadales</taxon>
        <taxon>Shewanellaceae</taxon>
        <taxon>Shewanella</taxon>
    </lineage>
</organism>
<feature type="transmembrane region" description="Helical" evidence="1">
    <location>
        <begin position="72"/>
        <end position="93"/>
    </location>
</feature>
<feature type="transmembrane region" description="Helical" evidence="1">
    <location>
        <begin position="42"/>
        <end position="60"/>
    </location>
</feature>
<feature type="transmembrane region" description="Helical" evidence="1">
    <location>
        <begin position="12"/>
        <end position="30"/>
    </location>
</feature>
<dbReference type="Proteomes" id="UP000002608">
    <property type="component" value="Chromosome"/>
</dbReference>
<protein>
    <submittedName>
        <fullName evidence="2">Uncharacterized protein</fullName>
    </submittedName>
</protein>
<evidence type="ECO:0000313" key="2">
    <source>
        <dbReference type="EMBL" id="ABV85382.1"/>
    </source>
</evidence>
<sequence length="95" mass="11163">MPNSYVRKGVDGLQKIFLYLIILDWLILIYLCTEIKQLPFRYGVVASFMVIIFNLILMNLCFKRARRAEDGYLIYPVITGALLSFCLVGYFFFFQ</sequence>
<keyword evidence="1" id="KW-0812">Transmembrane</keyword>
<accession>A8GYJ5</accession>
<dbReference type="KEGG" id="spl:Spea_0053"/>
<evidence type="ECO:0000313" key="3">
    <source>
        <dbReference type="Proteomes" id="UP000002608"/>
    </source>
</evidence>
<dbReference type="STRING" id="398579.Spea_0053"/>
<reference evidence="2 3" key="1">
    <citation type="submission" date="2007-10" db="EMBL/GenBank/DDBJ databases">
        <title>Complete sequence of Shewanella pealeana ATCC 700345.</title>
        <authorList>
            <consortium name="US DOE Joint Genome Institute"/>
            <person name="Copeland A."/>
            <person name="Lucas S."/>
            <person name="Lapidus A."/>
            <person name="Barry K."/>
            <person name="Glavina del Rio T."/>
            <person name="Dalin E."/>
            <person name="Tice H."/>
            <person name="Pitluck S."/>
            <person name="Chertkov O."/>
            <person name="Brettin T."/>
            <person name="Bruce D."/>
            <person name="Detter J.C."/>
            <person name="Han C."/>
            <person name="Schmutz J."/>
            <person name="Larimer F."/>
            <person name="Land M."/>
            <person name="Hauser L."/>
            <person name="Kyrpides N."/>
            <person name="Kim E."/>
            <person name="Zhao J.-S.Z."/>
            <person name="Manno D."/>
            <person name="Hawari J."/>
            <person name="Richardson P."/>
        </authorList>
    </citation>
    <scope>NUCLEOTIDE SEQUENCE [LARGE SCALE GENOMIC DNA]</scope>
    <source>
        <strain evidence="3">ATCC 700345 / ANG-SQ1</strain>
    </source>
</reference>
<dbReference type="AlphaFoldDB" id="A8GYJ5"/>
<gene>
    <name evidence="2" type="ordered locus">Spea_0053</name>
</gene>
<keyword evidence="1" id="KW-1133">Transmembrane helix</keyword>
<dbReference type="HOGENOM" id="CLU_181997_0_0_6"/>
<dbReference type="EMBL" id="CP000851">
    <property type="protein sequence ID" value="ABV85382.1"/>
    <property type="molecule type" value="Genomic_DNA"/>
</dbReference>
<evidence type="ECO:0000256" key="1">
    <source>
        <dbReference type="SAM" id="Phobius"/>
    </source>
</evidence>